<dbReference type="Pfam" id="PF07731">
    <property type="entry name" value="Cu-oxidase_2"/>
    <property type="match status" value="1"/>
</dbReference>
<feature type="chain" id="PRO_5012106681" evidence="3">
    <location>
        <begin position="34"/>
        <end position="706"/>
    </location>
</feature>
<dbReference type="OrthoDB" id="9757546at2"/>
<dbReference type="InterPro" id="IPR045087">
    <property type="entry name" value="Cu-oxidase_fam"/>
</dbReference>
<organism evidence="6 7">
    <name type="scientific">Elstera cyanobacteriorum</name>
    <dbReference type="NCBI Taxonomy" id="2022747"/>
    <lineage>
        <taxon>Bacteria</taxon>
        <taxon>Pseudomonadati</taxon>
        <taxon>Pseudomonadota</taxon>
        <taxon>Alphaproteobacteria</taxon>
        <taxon>Rhodospirillales</taxon>
        <taxon>Rhodospirillaceae</taxon>
        <taxon>Elstera</taxon>
    </lineage>
</organism>
<dbReference type="Gene3D" id="2.60.40.420">
    <property type="entry name" value="Cupredoxins - blue copper proteins"/>
    <property type="match status" value="3"/>
</dbReference>
<dbReference type="Proteomes" id="UP000216361">
    <property type="component" value="Unassembled WGS sequence"/>
</dbReference>
<protein>
    <submittedName>
        <fullName evidence="6">L-ascorbate oxidase</fullName>
    </submittedName>
</protein>
<evidence type="ECO:0000256" key="1">
    <source>
        <dbReference type="ARBA" id="ARBA00022723"/>
    </source>
</evidence>
<evidence type="ECO:0000259" key="4">
    <source>
        <dbReference type="Pfam" id="PF07731"/>
    </source>
</evidence>
<dbReference type="AlphaFoldDB" id="A0A255XVP3"/>
<dbReference type="InterPro" id="IPR011707">
    <property type="entry name" value="Cu-oxidase-like_N"/>
</dbReference>
<accession>A0A255XVP3</accession>
<keyword evidence="2" id="KW-0560">Oxidoreductase</keyword>
<comment type="caution">
    <text evidence="6">The sequence shown here is derived from an EMBL/GenBank/DDBJ whole genome shotgun (WGS) entry which is preliminary data.</text>
</comment>
<evidence type="ECO:0000313" key="6">
    <source>
        <dbReference type="EMBL" id="OYQ21077.1"/>
    </source>
</evidence>
<dbReference type="SUPFAM" id="SSF49503">
    <property type="entry name" value="Cupredoxins"/>
    <property type="match status" value="3"/>
</dbReference>
<keyword evidence="7" id="KW-1185">Reference proteome</keyword>
<dbReference type="RefSeq" id="WP_094407377.1">
    <property type="nucleotide sequence ID" value="NZ_BMJZ01000012.1"/>
</dbReference>
<dbReference type="GO" id="GO:0005507">
    <property type="term" value="F:copper ion binding"/>
    <property type="evidence" value="ECO:0007669"/>
    <property type="project" value="InterPro"/>
</dbReference>
<evidence type="ECO:0000313" key="7">
    <source>
        <dbReference type="Proteomes" id="UP000216361"/>
    </source>
</evidence>
<dbReference type="GO" id="GO:0016491">
    <property type="term" value="F:oxidoreductase activity"/>
    <property type="evidence" value="ECO:0007669"/>
    <property type="project" value="UniProtKB-KW"/>
</dbReference>
<dbReference type="Pfam" id="PF07732">
    <property type="entry name" value="Cu-oxidase_3"/>
    <property type="match status" value="1"/>
</dbReference>
<dbReference type="InterPro" id="IPR008972">
    <property type="entry name" value="Cupredoxin"/>
</dbReference>
<reference evidence="6 7" key="1">
    <citation type="submission" date="2017-07" db="EMBL/GenBank/DDBJ databases">
        <title>Elstera cyanobacteriorum sp. nov., a novel bacterium isolated from cyanobacterial aggregates in a eutrophic lake.</title>
        <authorList>
            <person name="Cai H."/>
        </authorList>
    </citation>
    <scope>NUCLEOTIDE SEQUENCE [LARGE SCALE GENOMIC DNA]</scope>
    <source>
        <strain evidence="6 7">TH019</strain>
    </source>
</reference>
<dbReference type="PROSITE" id="PS00079">
    <property type="entry name" value="MULTICOPPER_OXIDASE1"/>
    <property type="match status" value="1"/>
</dbReference>
<dbReference type="EMBL" id="NOXS01000024">
    <property type="protein sequence ID" value="OYQ21077.1"/>
    <property type="molecule type" value="Genomic_DNA"/>
</dbReference>
<dbReference type="InterPro" id="IPR033138">
    <property type="entry name" value="Cu_oxidase_CS"/>
</dbReference>
<dbReference type="PANTHER" id="PTHR11709:SF2">
    <property type="entry name" value="MULTICOPPER OXIDASE LPR1"/>
    <property type="match status" value="1"/>
</dbReference>
<dbReference type="CDD" id="cd13853">
    <property type="entry name" value="CuRO_1_Tth-MCO_like"/>
    <property type="match status" value="1"/>
</dbReference>
<feature type="signal peptide" evidence="3">
    <location>
        <begin position="1"/>
        <end position="33"/>
    </location>
</feature>
<dbReference type="InterPro" id="IPR011706">
    <property type="entry name" value="Cu-oxidase_C"/>
</dbReference>
<proteinExistence type="predicted"/>
<gene>
    <name evidence="6" type="ORF">CHR90_02465</name>
</gene>
<dbReference type="CDD" id="cd13900">
    <property type="entry name" value="CuRO_3_Tth-MCO_like"/>
    <property type="match status" value="1"/>
</dbReference>
<keyword evidence="3" id="KW-0732">Signal</keyword>
<evidence type="ECO:0000259" key="5">
    <source>
        <dbReference type="Pfam" id="PF07732"/>
    </source>
</evidence>
<feature type="domain" description="Plastocyanin-like" evidence="5">
    <location>
        <begin position="152"/>
        <end position="224"/>
    </location>
</feature>
<dbReference type="InterPro" id="IPR002355">
    <property type="entry name" value="Cu_oxidase_Cu_BS"/>
</dbReference>
<evidence type="ECO:0000256" key="3">
    <source>
        <dbReference type="SAM" id="SignalP"/>
    </source>
</evidence>
<feature type="domain" description="Plastocyanin-like" evidence="4">
    <location>
        <begin position="560"/>
        <end position="692"/>
    </location>
</feature>
<dbReference type="PANTHER" id="PTHR11709">
    <property type="entry name" value="MULTI-COPPER OXIDASE"/>
    <property type="match status" value="1"/>
</dbReference>
<sequence length="706" mass="76507">MRRNLITQTPGWRVSAVLAGAAVIALGFGGAHAQQPAQRSFLNPPLLKQTPLPAPKMNYALPTGKPHTGTERAYDLAIKYTEGDIYDPTTDTYQKVRLRSYVGDTDSKSPFIAPLIEAAPGDTVRVSLDNQLPDDPSCNNASGTPDSPHCFNGTNLHSHGLWVSPTGNSDNVLLSLNPGVKFQYEYNIPADHPAGTFWYHPHRHGSTALQVSSGMAGALIIKGDRKPQGKAGSVGATNGDLDTLLVSAGADAKPFPDRTLVFQQIQYACTGTEGKLKYNKDGTIDWSCKPGETGVIESYNQFGPGTWQQSGRWTSINGTVLPTFLGLEAGQVERWRTIHAGVRDTINLQIVRANFNAVNGAPTQPTKATLPTFLKQICSGFEVPYQVAAADGLTMKDTFTSTNVTLQPGYRFDLLTVFPESGVYCLMEPATPKAGSVSNQDEPVNFLGFVSVGGSKKIAPADVTKVLVEELTKSAKAHMPADVVEEVVADLNAKDKDGKPTPKLTRFVPHPTVTEEEVKASGQKLEELVFFIGTGDANATQFAVGNSFDVIPYADYLVPKGAAPYDPTRSDRNLLLGATQQWELRSYSVSHPFHIHVNPFQIVGVYDPNGKDVSLPGVTEADGDNQFAGLSGAWKDTIFVKTNLNPGQLTNPPKDYYRIVIRTRYQRYIGEFVLHCHILDHEDQGMMQNVTIGIPDGKGGLSHAHH</sequence>
<keyword evidence="1" id="KW-0479">Metal-binding</keyword>
<name>A0A255XVP3_9PROT</name>
<dbReference type="PROSITE" id="PS00080">
    <property type="entry name" value="MULTICOPPER_OXIDASE2"/>
    <property type="match status" value="1"/>
</dbReference>
<evidence type="ECO:0000256" key="2">
    <source>
        <dbReference type="ARBA" id="ARBA00023002"/>
    </source>
</evidence>